<gene>
    <name evidence="1" type="ORF">CRE_01210</name>
</gene>
<sequence length="341" mass="39485">MKLFKFPEVVQREVLRSMNYRELFFLSTCSKISFKLIQKFRIKLPSMGYHSSKTSVCIGMTMSNGQGQNFVNMNSQPVSDPQPTQMFKCVVSGTPLFFSVQRQFQYYFYTIAFDTTTADLIVESIHRHLNLLFFEENNEHMVTVTMSKNLICLPKLSNIKRSSISGSPVTADILEMCISKSYDQMSLIMFTSISGELKKDSKLFQVPYLTLYHTYNLTPVLLTYFNGISGFFDRALFTNTDVIRFLKMWETGESFVKLRALVVGMDYGNQLNEVEILREFCVKPWDNTQKTRKAQWNDERINILKPEAGQIFDGWEITTKSGNKTASIEIRTSSFRFLTWI</sequence>
<evidence type="ECO:0000313" key="2">
    <source>
        <dbReference type="Proteomes" id="UP000008281"/>
    </source>
</evidence>
<dbReference type="GeneID" id="9824619"/>
<protein>
    <recommendedName>
        <fullName evidence="3">F-box domain-containing protein</fullName>
    </recommendedName>
</protein>
<dbReference type="InParanoid" id="E3N4Q5"/>
<dbReference type="PANTHER" id="PTHR21503:SF8">
    <property type="entry name" value="F-BOX ASSOCIATED DOMAIN-CONTAINING PROTEIN-RELATED"/>
    <property type="match status" value="1"/>
</dbReference>
<dbReference type="HOGENOM" id="CLU_040220_2_1_1"/>
<evidence type="ECO:0008006" key="3">
    <source>
        <dbReference type="Google" id="ProtNLM"/>
    </source>
</evidence>
<dbReference type="RefSeq" id="XP_003096586.2">
    <property type="nucleotide sequence ID" value="XM_003096538.2"/>
</dbReference>
<dbReference type="EMBL" id="DS268527">
    <property type="protein sequence ID" value="EFO86410.1"/>
    <property type="molecule type" value="Genomic_DNA"/>
</dbReference>
<dbReference type="Proteomes" id="UP000008281">
    <property type="component" value="Unassembled WGS sequence"/>
</dbReference>
<keyword evidence="2" id="KW-1185">Reference proteome</keyword>
<reference evidence="1" key="1">
    <citation type="submission" date="2007-07" db="EMBL/GenBank/DDBJ databases">
        <title>PCAP assembly of the Caenorhabditis remanei genome.</title>
        <authorList>
            <consortium name="The Caenorhabditis remanei Sequencing Consortium"/>
            <person name="Wilson R.K."/>
        </authorList>
    </citation>
    <scope>NUCLEOTIDE SEQUENCE [LARGE SCALE GENOMIC DNA]</scope>
    <source>
        <strain evidence="1">PB4641</strain>
    </source>
</reference>
<proteinExistence type="predicted"/>
<organism evidence="2">
    <name type="scientific">Caenorhabditis remanei</name>
    <name type="common">Caenorhabditis vulgaris</name>
    <dbReference type="NCBI Taxonomy" id="31234"/>
    <lineage>
        <taxon>Eukaryota</taxon>
        <taxon>Metazoa</taxon>
        <taxon>Ecdysozoa</taxon>
        <taxon>Nematoda</taxon>
        <taxon>Chromadorea</taxon>
        <taxon>Rhabditida</taxon>
        <taxon>Rhabditina</taxon>
        <taxon>Rhabditomorpha</taxon>
        <taxon>Rhabditoidea</taxon>
        <taxon>Rhabditidae</taxon>
        <taxon>Peloderinae</taxon>
        <taxon>Caenorhabditis</taxon>
    </lineage>
</organism>
<dbReference type="CTD" id="9824619"/>
<dbReference type="AlphaFoldDB" id="E3N4Q5"/>
<dbReference type="KEGG" id="crq:GCK72_000855"/>
<name>E3N4Q5_CAERE</name>
<dbReference type="PANTHER" id="PTHR21503">
    <property type="entry name" value="F-BOX-CONTAINING HYPOTHETICAL PROTEIN C.ELEGANS"/>
    <property type="match status" value="1"/>
</dbReference>
<evidence type="ECO:0000313" key="1">
    <source>
        <dbReference type="EMBL" id="EFO86410.1"/>
    </source>
</evidence>
<accession>E3N4Q5</accession>